<organism evidence="2 3">
    <name type="scientific">Symbiodinium microadriaticum</name>
    <name type="common">Dinoflagellate</name>
    <name type="synonym">Zooxanthella microadriatica</name>
    <dbReference type="NCBI Taxonomy" id="2951"/>
    <lineage>
        <taxon>Eukaryota</taxon>
        <taxon>Sar</taxon>
        <taxon>Alveolata</taxon>
        <taxon>Dinophyceae</taxon>
        <taxon>Suessiales</taxon>
        <taxon>Symbiodiniaceae</taxon>
        <taxon>Symbiodinium</taxon>
    </lineage>
</organism>
<dbReference type="AlphaFoldDB" id="A0A1Q9F1J8"/>
<sequence>MRQHLWEAVSLWSRIRQYLGDSIPAVLPNPPESCKYLGESIPSVVLHAAVLGRKHVGSVLVVSCCCRGSPDGLVLVPSVGLLVASWWSVVVVVSCWPLVVCWWSPVVLLVLVVLVAVLVVGDLLMAAGGPNGSARRRCQVGP</sequence>
<evidence type="ECO:0000256" key="1">
    <source>
        <dbReference type="SAM" id="Phobius"/>
    </source>
</evidence>
<keyword evidence="1" id="KW-0812">Transmembrane</keyword>
<name>A0A1Q9F1J8_SYMMI</name>
<feature type="transmembrane region" description="Helical" evidence="1">
    <location>
        <begin position="79"/>
        <end position="100"/>
    </location>
</feature>
<keyword evidence="3" id="KW-1185">Reference proteome</keyword>
<protein>
    <submittedName>
        <fullName evidence="2">Uncharacterized protein</fullName>
    </submittedName>
</protein>
<reference evidence="2 3" key="1">
    <citation type="submission" date="2016-02" db="EMBL/GenBank/DDBJ databases">
        <title>Genome analysis of coral dinoflagellate symbionts highlights evolutionary adaptations to a symbiotic lifestyle.</title>
        <authorList>
            <person name="Aranda M."/>
            <person name="Li Y."/>
            <person name="Liew Y.J."/>
            <person name="Baumgarten S."/>
            <person name="Simakov O."/>
            <person name="Wilson M."/>
            <person name="Piel J."/>
            <person name="Ashoor H."/>
            <person name="Bougouffa S."/>
            <person name="Bajic V.B."/>
            <person name="Ryu T."/>
            <person name="Ravasi T."/>
            <person name="Bayer T."/>
            <person name="Micklem G."/>
            <person name="Kim H."/>
            <person name="Bhak J."/>
            <person name="Lajeunesse T.C."/>
            <person name="Voolstra C.R."/>
        </authorList>
    </citation>
    <scope>NUCLEOTIDE SEQUENCE [LARGE SCALE GENOMIC DNA]</scope>
    <source>
        <strain evidence="2 3">CCMP2467</strain>
    </source>
</reference>
<feature type="transmembrane region" description="Helical" evidence="1">
    <location>
        <begin position="106"/>
        <end position="127"/>
    </location>
</feature>
<evidence type="ECO:0000313" key="2">
    <source>
        <dbReference type="EMBL" id="OLQ13568.1"/>
    </source>
</evidence>
<evidence type="ECO:0000313" key="3">
    <source>
        <dbReference type="Proteomes" id="UP000186817"/>
    </source>
</evidence>
<accession>A0A1Q9F1J8</accession>
<gene>
    <name evidence="2" type="ORF">AK812_SmicGene2425</name>
</gene>
<keyword evidence="1" id="KW-1133">Transmembrane helix</keyword>
<keyword evidence="1" id="KW-0472">Membrane</keyword>
<comment type="caution">
    <text evidence="2">The sequence shown here is derived from an EMBL/GenBank/DDBJ whole genome shotgun (WGS) entry which is preliminary data.</text>
</comment>
<dbReference type="Proteomes" id="UP000186817">
    <property type="component" value="Unassembled WGS sequence"/>
</dbReference>
<proteinExistence type="predicted"/>
<dbReference type="EMBL" id="LSRX01000026">
    <property type="protein sequence ID" value="OLQ13568.1"/>
    <property type="molecule type" value="Genomic_DNA"/>
</dbReference>